<dbReference type="RefSeq" id="XP_066078166.1">
    <property type="nucleotide sequence ID" value="XM_066222069.1"/>
</dbReference>
<dbReference type="Gene3D" id="3.20.20.190">
    <property type="entry name" value="Phosphatidylinositol (PI) phosphodiesterase"/>
    <property type="match status" value="1"/>
</dbReference>
<dbReference type="GO" id="GO:0006629">
    <property type="term" value="P:lipid metabolic process"/>
    <property type="evidence" value="ECO:0007669"/>
    <property type="project" value="InterPro"/>
</dbReference>
<proteinExistence type="predicted"/>
<dbReference type="GO" id="GO:0008081">
    <property type="term" value="F:phosphoric diester hydrolase activity"/>
    <property type="evidence" value="ECO:0007669"/>
    <property type="project" value="InterPro"/>
</dbReference>
<dbReference type="Proteomes" id="UP001355207">
    <property type="component" value="Chromosome 8"/>
</dbReference>
<feature type="region of interest" description="Disordered" evidence="1">
    <location>
        <begin position="1"/>
        <end position="42"/>
    </location>
</feature>
<evidence type="ECO:0000256" key="1">
    <source>
        <dbReference type="SAM" id="MobiDB-lite"/>
    </source>
</evidence>
<dbReference type="Pfam" id="PF03009">
    <property type="entry name" value="GDPD"/>
    <property type="match status" value="1"/>
</dbReference>
<evidence type="ECO:0000313" key="3">
    <source>
        <dbReference type="EMBL" id="WWC91404.1"/>
    </source>
</evidence>
<dbReference type="PROSITE" id="PS51704">
    <property type="entry name" value="GP_PDE"/>
    <property type="match status" value="1"/>
</dbReference>
<organism evidence="3 4">
    <name type="scientific">Kwoniella dendrophila CBS 6074</name>
    <dbReference type="NCBI Taxonomy" id="1295534"/>
    <lineage>
        <taxon>Eukaryota</taxon>
        <taxon>Fungi</taxon>
        <taxon>Dikarya</taxon>
        <taxon>Basidiomycota</taxon>
        <taxon>Agaricomycotina</taxon>
        <taxon>Tremellomycetes</taxon>
        <taxon>Tremellales</taxon>
        <taxon>Cryptococcaceae</taxon>
        <taxon>Kwoniella</taxon>
    </lineage>
</organism>
<keyword evidence="4" id="KW-1185">Reference proteome</keyword>
<reference evidence="3 4" key="1">
    <citation type="submission" date="2024-01" db="EMBL/GenBank/DDBJ databases">
        <title>Comparative genomics of Cryptococcus and Kwoniella reveals pathogenesis evolution and contrasting modes of karyotype evolution via chromosome fusion or intercentromeric recombination.</title>
        <authorList>
            <person name="Coelho M.A."/>
            <person name="David-Palma M."/>
            <person name="Shea T."/>
            <person name="Bowers K."/>
            <person name="McGinley-Smith S."/>
            <person name="Mohammad A.W."/>
            <person name="Gnirke A."/>
            <person name="Yurkov A.M."/>
            <person name="Nowrousian M."/>
            <person name="Sun S."/>
            <person name="Cuomo C.A."/>
            <person name="Heitman J."/>
        </authorList>
    </citation>
    <scope>NUCLEOTIDE SEQUENCE [LARGE SCALE GENOMIC DNA]</scope>
    <source>
        <strain evidence="3 4">CBS 6074</strain>
    </source>
</reference>
<accession>A0AAX4K2S1</accession>
<dbReference type="PANTHER" id="PTHR43805:SF1">
    <property type="entry name" value="GP-PDE DOMAIN-CONTAINING PROTEIN"/>
    <property type="match status" value="1"/>
</dbReference>
<evidence type="ECO:0000313" key="4">
    <source>
        <dbReference type="Proteomes" id="UP001355207"/>
    </source>
</evidence>
<gene>
    <name evidence="3" type="ORF">L201_006348</name>
</gene>
<protein>
    <recommendedName>
        <fullName evidence="2">GP-PDE domain-containing protein</fullName>
    </recommendedName>
</protein>
<feature type="domain" description="GP-PDE" evidence="2">
    <location>
        <begin position="85"/>
        <end position="326"/>
    </location>
</feature>
<evidence type="ECO:0000259" key="2">
    <source>
        <dbReference type="PROSITE" id="PS51704"/>
    </source>
</evidence>
<dbReference type="SUPFAM" id="SSF51695">
    <property type="entry name" value="PLC-like phosphodiesterases"/>
    <property type="match status" value="1"/>
</dbReference>
<dbReference type="EMBL" id="CP144105">
    <property type="protein sequence ID" value="WWC91404.1"/>
    <property type="molecule type" value="Genomic_DNA"/>
</dbReference>
<name>A0AAX4K2S1_9TREE</name>
<dbReference type="AlphaFoldDB" id="A0AAX4K2S1"/>
<dbReference type="InterPro" id="IPR017946">
    <property type="entry name" value="PLC-like_Pdiesterase_TIM-brl"/>
</dbReference>
<dbReference type="GeneID" id="91097017"/>
<dbReference type="CDD" id="cd08570">
    <property type="entry name" value="GDPD_YPL206cp_fungi"/>
    <property type="match status" value="1"/>
</dbReference>
<dbReference type="InterPro" id="IPR030395">
    <property type="entry name" value="GP_PDE_dom"/>
</dbReference>
<dbReference type="PANTHER" id="PTHR43805">
    <property type="entry name" value="GLYCEROPHOSPHORYL DIESTER PHOSPHODIESTERASE"/>
    <property type="match status" value="1"/>
</dbReference>
<sequence length="394" mass="44376">MTQPNQQLQYKPQIKGNNDINISRPESTLPTPVLSPSNSIGPSPAFSTVLQSPAVSEFELENPFDKLGLGLGSASSKAADEWQIPECWGHRGASASFPENTKASFIEACKAGADGIETDIHITADNVLVLFHDPELHRTTDGEGLIHKQPWDGVLEHVRTKEAPHQPIPKFTEVLEILLQPENMNVKLNIDCKVENDPTKLFSLMKDVVQSYPGWETKLAPRLILGIWHPKFISPACEILPYLPRYAISMSIEQCSKYFWKNCHGFSIMYEVLASSKGQSFLNQAKKENKKICCWTVNSCEEMKQCVKWGIKSIISDKPGLWRKIKLDIETDRVKALKPTLQSVILPYLYPKNYWFQYARAAKEETEYLVREGGTFDIQVPVISMNIVKPSDSA</sequence>